<comment type="caution">
    <text evidence="3">The sequence shown here is derived from an EMBL/GenBank/DDBJ whole genome shotgun (WGS) entry which is preliminary data.</text>
</comment>
<feature type="compositionally biased region" description="Basic and acidic residues" evidence="1">
    <location>
        <begin position="35"/>
        <end position="44"/>
    </location>
</feature>
<evidence type="ECO:0000313" key="3">
    <source>
        <dbReference type="EMBL" id="MDT0264427.1"/>
    </source>
</evidence>
<evidence type="ECO:0000256" key="1">
    <source>
        <dbReference type="SAM" id="MobiDB-lite"/>
    </source>
</evidence>
<gene>
    <name evidence="3" type="ORF">RM423_24025</name>
</gene>
<dbReference type="RefSeq" id="WP_311425564.1">
    <property type="nucleotide sequence ID" value="NZ_JAVREH010000106.1"/>
</dbReference>
<feature type="compositionally biased region" description="Basic and acidic residues" evidence="1">
    <location>
        <begin position="61"/>
        <end position="71"/>
    </location>
</feature>
<feature type="region of interest" description="Disordered" evidence="1">
    <location>
        <begin position="22"/>
        <end position="82"/>
    </location>
</feature>
<name>A0ABU2JHN9_9ACTN</name>
<keyword evidence="2" id="KW-1133">Transmembrane helix</keyword>
<dbReference type="EMBL" id="JAVREH010000106">
    <property type="protein sequence ID" value="MDT0264427.1"/>
    <property type="molecule type" value="Genomic_DNA"/>
</dbReference>
<keyword evidence="2" id="KW-0472">Membrane</keyword>
<organism evidence="3 4">
    <name type="scientific">Jatrophihabitans lederbergiae</name>
    <dbReference type="NCBI Taxonomy" id="3075547"/>
    <lineage>
        <taxon>Bacteria</taxon>
        <taxon>Bacillati</taxon>
        <taxon>Actinomycetota</taxon>
        <taxon>Actinomycetes</taxon>
        <taxon>Jatrophihabitantales</taxon>
        <taxon>Jatrophihabitantaceae</taxon>
        <taxon>Jatrophihabitans</taxon>
    </lineage>
</organism>
<protein>
    <recommendedName>
        <fullName evidence="5">DUF1707 domain-containing protein</fullName>
    </recommendedName>
</protein>
<evidence type="ECO:0000313" key="4">
    <source>
        <dbReference type="Proteomes" id="UP001183176"/>
    </source>
</evidence>
<keyword evidence="2" id="KW-0812">Transmembrane</keyword>
<keyword evidence="4" id="KW-1185">Reference proteome</keyword>
<evidence type="ECO:0008006" key="5">
    <source>
        <dbReference type="Google" id="ProtNLM"/>
    </source>
</evidence>
<dbReference type="Proteomes" id="UP001183176">
    <property type="component" value="Unassembled WGS sequence"/>
</dbReference>
<feature type="transmembrane region" description="Helical" evidence="2">
    <location>
        <begin position="82"/>
        <end position="102"/>
    </location>
</feature>
<accession>A0ABU2JHN9</accession>
<reference evidence="4" key="1">
    <citation type="submission" date="2023-07" db="EMBL/GenBank/DDBJ databases">
        <title>30 novel species of actinomycetes from the DSMZ collection.</title>
        <authorList>
            <person name="Nouioui I."/>
        </authorList>
    </citation>
    <scope>NUCLEOTIDE SEQUENCE [LARGE SCALE GENOMIC DNA]</scope>
    <source>
        <strain evidence="4">DSM 44399</strain>
    </source>
</reference>
<evidence type="ECO:0000256" key="2">
    <source>
        <dbReference type="SAM" id="Phobius"/>
    </source>
</evidence>
<proteinExistence type="predicted"/>
<sequence length="113" mass="12025">MQGSSGSAAGVQQRLACLRHDLLGGRGPGATTAEVSRHTRDRRQLGGVRTPAELESVHQQTQRERVGDPARGRRPAPADATAFRPIVLGAVAALVVSSILSARARRRRRTRGG</sequence>